<proteinExistence type="predicted"/>
<name>A0A5J6MI09_9PROT</name>
<reference evidence="2 3" key="1">
    <citation type="submission" date="2019-08" db="EMBL/GenBank/DDBJ databases">
        <title>Hyperibacter terrae gen. nov., sp. nov. and Hyperibacter viscosus sp. nov., two new members in the family Rhodospirillaceae isolated from the rhizosphere of Hypericum perforatum.</title>
        <authorList>
            <person name="Noviana Z."/>
        </authorList>
    </citation>
    <scope>NUCLEOTIDE SEQUENCE [LARGE SCALE GENOMIC DNA]</scope>
    <source>
        <strain evidence="2 3">R5913</strain>
    </source>
</reference>
<sequence length="78" mass="8774">MNPVTGIVVYFIIWWTVLFAVLPWGVHVPDKVETGHAESAPDRPLLLKKAIATTLISAAIWIGFYFLHRSNLISFRAP</sequence>
<dbReference type="Pfam" id="PF07330">
    <property type="entry name" value="DUF1467"/>
    <property type="match status" value="1"/>
</dbReference>
<evidence type="ECO:0000256" key="1">
    <source>
        <dbReference type="SAM" id="Phobius"/>
    </source>
</evidence>
<protein>
    <submittedName>
        <fullName evidence="2">Membrane protein</fullName>
    </submittedName>
</protein>
<feature type="transmembrane region" description="Helical" evidence="1">
    <location>
        <begin position="7"/>
        <end position="26"/>
    </location>
</feature>
<gene>
    <name evidence="2" type="ORF">FRZ44_24380</name>
</gene>
<organism evidence="2 3">
    <name type="scientific">Hypericibacter terrae</name>
    <dbReference type="NCBI Taxonomy" id="2602015"/>
    <lineage>
        <taxon>Bacteria</taxon>
        <taxon>Pseudomonadati</taxon>
        <taxon>Pseudomonadota</taxon>
        <taxon>Alphaproteobacteria</taxon>
        <taxon>Rhodospirillales</taxon>
        <taxon>Dongiaceae</taxon>
        <taxon>Hypericibacter</taxon>
    </lineage>
</organism>
<dbReference type="InterPro" id="IPR009935">
    <property type="entry name" value="DUF1467"/>
</dbReference>
<dbReference type="Proteomes" id="UP000326202">
    <property type="component" value="Chromosome"/>
</dbReference>
<dbReference type="EMBL" id="CP042906">
    <property type="protein sequence ID" value="QEX17142.1"/>
    <property type="molecule type" value="Genomic_DNA"/>
</dbReference>
<keyword evidence="1" id="KW-0812">Transmembrane</keyword>
<dbReference type="RefSeq" id="WP_151177423.1">
    <property type="nucleotide sequence ID" value="NZ_CP042906.1"/>
</dbReference>
<dbReference type="AlphaFoldDB" id="A0A5J6MI09"/>
<dbReference type="KEGG" id="htq:FRZ44_24380"/>
<keyword evidence="1" id="KW-0472">Membrane</keyword>
<accession>A0A5J6MI09</accession>
<keyword evidence="3" id="KW-1185">Reference proteome</keyword>
<evidence type="ECO:0000313" key="2">
    <source>
        <dbReference type="EMBL" id="QEX17142.1"/>
    </source>
</evidence>
<feature type="transmembrane region" description="Helical" evidence="1">
    <location>
        <begin position="46"/>
        <end position="67"/>
    </location>
</feature>
<keyword evidence="1" id="KW-1133">Transmembrane helix</keyword>
<evidence type="ECO:0000313" key="3">
    <source>
        <dbReference type="Proteomes" id="UP000326202"/>
    </source>
</evidence>
<dbReference type="OrthoDB" id="9804637at2"/>